<organism evidence="10 11">
    <name type="scientific">Echeneis naucrates</name>
    <name type="common">Live sharksucker</name>
    <dbReference type="NCBI Taxonomy" id="173247"/>
    <lineage>
        <taxon>Eukaryota</taxon>
        <taxon>Metazoa</taxon>
        <taxon>Chordata</taxon>
        <taxon>Craniata</taxon>
        <taxon>Vertebrata</taxon>
        <taxon>Euteleostomi</taxon>
        <taxon>Actinopterygii</taxon>
        <taxon>Neopterygii</taxon>
        <taxon>Teleostei</taxon>
        <taxon>Neoteleostei</taxon>
        <taxon>Acanthomorphata</taxon>
        <taxon>Carangaria</taxon>
        <taxon>Carangiformes</taxon>
        <taxon>Echeneidae</taxon>
        <taxon>Echeneis</taxon>
    </lineage>
</organism>
<dbReference type="GO" id="GO:0016042">
    <property type="term" value="P:lipid catabolic process"/>
    <property type="evidence" value="ECO:0007669"/>
    <property type="project" value="InterPro"/>
</dbReference>
<evidence type="ECO:0000256" key="6">
    <source>
        <dbReference type="PIRSR" id="PIRSR601211-2"/>
    </source>
</evidence>
<keyword evidence="8" id="KW-0378">Hydrolase</keyword>
<dbReference type="SMART" id="SM00085">
    <property type="entry name" value="PA2c"/>
    <property type="match status" value="1"/>
</dbReference>
<dbReference type="FunFam" id="1.20.90.10:FF:000007">
    <property type="entry name" value="Acidic phospholipase A2"/>
    <property type="match status" value="1"/>
</dbReference>
<keyword evidence="6" id="KW-0479">Metal-binding</keyword>
<feature type="disulfide bond" evidence="7">
    <location>
        <begin position="123"/>
        <end position="170"/>
    </location>
</feature>
<dbReference type="PANTHER" id="PTHR11716:SF106">
    <property type="entry name" value="PHOSPHOLIPASE A2 A2-ACTITOXIN-UCS2A-LIKE"/>
    <property type="match status" value="1"/>
</dbReference>
<evidence type="ECO:0000256" key="7">
    <source>
        <dbReference type="PIRSR" id="PIRSR601211-3"/>
    </source>
</evidence>
<sequence length="198" mass="21816">MTLSAPLLLLLTGKTVSIYPSSQYHLALCLFNLTESCRFIIFTICIRNLCFFRFIVCDVSLPACVVSGAQLPMALWQFGRMIECAQPGINSLKYNNYGCWCGFGGGGTPLDEVDRCCKVHDECYEASRKTPGCTSLSDLPYVIAYDFTCSDEQVTCSATNDKCEAAVCECDQVAAHCFAQAKYNPENKDIDHSVQCVS</sequence>
<reference evidence="10" key="1">
    <citation type="submission" date="2021-04" db="EMBL/GenBank/DDBJ databases">
        <authorList>
            <consortium name="Wellcome Sanger Institute Data Sharing"/>
        </authorList>
    </citation>
    <scope>NUCLEOTIDE SEQUENCE [LARGE SCALE GENOMIC DNA]</scope>
</reference>
<evidence type="ECO:0000259" key="9">
    <source>
        <dbReference type="SMART" id="SM00085"/>
    </source>
</evidence>
<dbReference type="InterPro" id="IPR036444">
    <property type="entry name" value="PLipase_A2_dom_sf"/>
</dbReference>
<dbReference type="Pfam" id="PF00068">
    <property type="entry name" value="Phospholip_A2_1"/>
    <property type="match status" value="1"/>
</dbReference>
<evidence type="ECO:0000256" key="5">
    <source>
        <dbReference type="PIRSR" id="PIRSR601211-1"/>
    </source>
</evidence>
<dbReference type="InParanoid" id="A0A665TBD9"/>
<feature type="binding site" evidence="6">
    <location>
        <position position="102"/>
    </location>
    <ligand>
        <name>Ca(2+)</name>
        <dbReference type="ChEBI" id="CHEBI:29108"/>
    </ligand>
</feature>
<feature type="chain" id="PRO_5025712840" description="Phospholipase A2" evidence="8">
    <location>
        <begin position="18"/>
        <end position="198"/>
    </location>
</feature>
<dbReference type="Gene3D" id="1.20.90.10">
    <property type="entry name" value="Phospholipase A2 domain"/>
    <property type="match status" value="1"/>
</dbReference>
<accession>A0A665TBD9</accession>
<dbReference type="GO" id="GO:0005576">
    <property type="term" value="C:extracellular region"/>
    <property type="evidence" value="ECO:0007669"/>
    <property type="project" value="UniProtKB-SubCell"/>
</dbReference>
<dbReference type="GO" id="GO:0006644">
    <property type="term" value="P:phospholipid metabolic process"/>
    <property type="evidence" value="ECO:0007669"/>
    <property type="project" value="InterPro"/>
</dbReference>
<dbReference type="GO" id="GO:0050482">
    <property type="term" value="P:arachidonate secretion"/>
    <property type="evidence" value="ECO:0007669"/>
    <property type="project" value="InterPro"/>
</dbReference>
<evidence type="ECO:0000313" key="10">
    <source>
        <dbReference type="Ensembl" id="ENSENLP00000003267.1"/>
    </source>
</evidence>
<keyword evidence="6 8" id="KW-0106">Calcium</keyword>
<dbReference type="PROSITE" id="PS00118">
    <property type="entry name" value="PA2_HIS"/>
    <property type="match status" value="1"/>
</dbReference>
<dbReference type="Proteomes" id="UP000472264">
    <property type="component" value="Chromosome 9"/>
</dbReference>
<dbReference type="SUPFAM" id="SSF48619">
    <property type="entry name" value="Phospholipase A2, PLA2"/>
    <property type="match status" value="1"/>
</dbReference>
<dbReference type="GO" id="GO:0047498">
    <property type="term" value="F:calcium-dependent phospholipase A2 activity"/>
    <property type="evidence" value="ECO:0007669"/>
    <property type="project" value="TreeGrafter"/>
</dbReference>
<dbReference type="InterPro" id="IPR033113">
    <property type="entry name" value="PLA2_histidine"/>
</dbReference>
<evidence type="ECO:0000313" key="11">
    <source>
        <dbReference type="Proteomes" id="UP000472264"/>
    </source>
</evidence>
<feature type="disulfide bond" evidence="7">
    <location>
        <begin position="133"/>
        <end position="163"/>
    </location>
</feature>
<feature type="active site" evidence="5">
    <location>
        <position position="120"/>
    </location>
</feature>
<gene>
    <name evidence="10" type="primary">LOC115048576</name>
</gene>
<dbReference type="AlphaFoldDB" id="A0A665TBD9"/>
<keyword evidence="8" id="KW-0732">Signal</keyword>
<dbReference type="InterPro" id="IPR016090">
    <property type="entry name" value="PLA2-like_dom"/>
</dbReference>
<feature type="disulfide bond" evidence="7">
    <location>
        <begin position="101"/>
        <end position="117"/>
    </location>
</feature>
<reference evidence="10" key="3">
    <citation type="submission" date="2025-09" db="UniProtKB">
        <authorList>
            <consortium name="Ensembl"/>
        </authorList>
    </citation>
    <scope>IDENTIFICATION</scope>
</reference>
<feature type="disulfide bond" evidence="7">
    <location>
        <begin position="116"/>
        <end position="177"/>
    </location>
</feature>
<keyword evidence="11" id="KW-1185">Reference proteome</keyword>
<evidence type="ECO:0000256" key="4">
    <source>
        <dbReference type="ARBA" id="ARBA00023157"/>
    </source>
</evidence>
<feature type="binding site" evidence="6">
    <location>
        <position position="104"/>
    </location>
    <ligand>
        <name>Ca(2+)</name>
        <dbReference type="ChEBI" id="CHEBI:29108"/>
    </ligand>
</feature>
<dbReference type="CDD" id="cd00125">
    <property type="entry name" value="PLA2c"/>
    <property type="match status" value="1"/>
</dbReference>
<evidence type="ECO:0000256" key="8">
    <source>
        <dbReference type="RuleBase" id="RU361236"/>
    </source>
</evidence>
<feature type="domain" description="Phospholipase A2-like central" evidence="9">
    <location>
        <begin position="74"/>
        <end position="197"/>
    </location>
</feature>
<comment type="catalytic activity">
    <reaction evidence="8">
        <text>a 1,2-diacyl-sn-glycero-3-phosphocholine + H2O = a 1-acyl-sn-glycero-3-phosphocholine + a fatty acid + H(+)</text>
        <dbReference type="Rhea" id="RHEA:15801"/>
        <dbReference type="ChEBI" id="CHEBI:15377"/>
        <dbReference type="ChEBI" id="CHEBI:15378"/>
        <dbReference type="ChEBI" id="CHEBI:28868"/>
        <dbReference type="ChEBI" id="CHEBI:57643"/>
        <dbReference type="ChEBI" id="CHEBI:58168"/>
        <dbReference type="EC" id="3.1.1.4"/>
    </reaction>
</comment>
<dbReference type="PANTHER" id="PTHR11716">
    <property type="entry name" value="PHOSPHOLIPASE A2 FAMILY MEMBER"/>
    <property type="match status" value="1"/>
</dbReference>
<dbReference type="GO" id="GO:0005509">
    <property type="term" value="F:calcium ion binding"/>
    <property type="evidence" value="ECO:0007669"/>
    <property type="project" value="InterPro"/>
</dbReference>
<evidence type="ECO:0000256" key="3">
    <source>
        <dbReference type="ARBA" id="ARBA00022525"/>
    </source>
</evidence>
<dbReference type="PROSITE" id="PS00119">
    <property type="entry name" value="PA2_ASP"/>
    <property type="match status" value="1"/>
</dbReference>
<dbReference type="InterPro" id="IPR001211">
    <property type="entry name" value="PLA2"/>
</dbReference>
<proteinExistence type="inferred from homology"/>
<dbReference type="InterPro" id="IPR033112">
    <property type="entry name" value="PLA2_Asp_AS"/>
</dbReference>
<feature type="binding site" evidence="6">
    <location>
        <position position="121"/>
    </location>
    <ligand>
        <name>Ca(2+)</name>
        <dbReference type="ChEBI" id="CHEBI:29108"/>
    </ligand>
</feature>
<dbReference type="GO" id="GO:0005543">
    <property type="term" value="F:phospholipid binding"/>
    <property type="evidence" value="ECO:0007669"/>
    <property type="project" value="TreeGrafter"/>
</dbReference>
<feature type="signal peptide" evidence="8">
    <location>
        <begin position="1"/>
        <end position="17"/>
    </location>
</feature>
<comment type="similarity">
    <text evidence="2">Belongs to the phospholipase A2 family. Group I subfamily. D49 sub-subfamily.</text>
</comment>
<evidence type="ECO:0000256" key="2">
    <source>
        <dbReference type="ARBA" id="ARBA00007892"/>
    </source>
</evidence>
<protein>
    <recommendedName>
        <fullName evidence="8">Phospholipase A2</fullName>
        <ecNumber evidence="8">3.1.1.4</ecNumber>
    </recommendedName>
</protein>
<name>A0A665TBD9_ECHNA</name>
<keyword evidence="8" id="KW-0443">Lipid metabolism</keyword>
<reference evidence="10" key="2">
    <citation type="submission" date="2025-08" db="UniProtKB">
        <authorList>
            <consortium name="Ensembl"/>
        </authorList>
    </citation>
    <scope>IDENTIFICATION</scope>
</reference>
<comment type="cofactor">
    <cofactor evidence="6">
        <name>Ca(2+)</name>
        <dbReference type="ChEBI" id="CHEBI:29108"/>
    </cofactor>
    <text evidence="6">Binds 1 Ca(2+) ion per subunit.</text>
</comment>
<keyword evidence="4 7" id="KW-1015">Disulfide bond</keyword>
<feature type="disulfide bond" evidence="7">
    <location>
        <begin position="156"/>
        <end position="168"/>
    </location>
</feature>
<comment type="subcellular location">
    <subcellularLocation>
        <location evidence="1 8">Secreted</location>
    </subcellularLocation>
</comment>
<dbReference type="PRINTS" id="PR00389">
    <property type="entry name" value="PHPHLIPASEA2"/>
</dbReference>
<feature type="active site" evidence="5">
    <location>
        <position position="171"/>
    </location>
</feature>
<evidence type="ECO:0000256" key="1">
    <source>
        <dbReference type="ARBA" id="ARBA00004613"/>
    </source>
</evidence>
<dbReference type="EC" id="3.1.1.4" evidence="8"/>
<keyword evidence="3 8" id="KW-0964">Secreted</keyword>
<dbReference type="Ensembl" id="ENSENLT00000003449.1">
    <property type="protein sequence ID" value="ENSENLP00000003267.1"/>
    <property type="gene ID" value="ENSENLG00000001565.1"/>
</dbReference>